<dbReference type="Proteomes" id="UP000254912">
    <property type="component" value="Unassembled WGS sequence"/>
</dbReference>
<sequence length="489" mass="55731">MTVFNSTTWQILAEQDQLIELTRGQFGLEIEAHRITNDGHFSRHPHPESIAPRAVHPYIQTDYSDTQSELVTEPAGSFTEARQRLAQLQWIFRRALQPNEAIWPLSMPPHLDDTDLNWLDTTFGRPWVQDYRDWLKVKYGPTHEVMTGPHINFSISANLIDALFAAATETDKVAFTNALYFRFAQNFAAHRWLFVYLFGASPFNFNTTDSRIPNDLTQPVRSIRDSEYGFTNDPDIHLDYDVDLAHSIAVMKQYIKAGQLFSPHEFYGTVRFKGYENEDKLLTNGVKYLELRVLDTDPFNPMGIPRDGLNTIQLLLMQFIVSDRQYTPAELHHYDALAKAVALQHPREPLPAELLGEALTLLEDLREIDGYFNLNHAGDLEVMEDRLLNPSHTLANRLISVAPTAEALHQWAIDQATIRQADFHKATLLDANSLFVAAPLRDLHIAALVHGAKVLSAKDDELILSVGDHREVITTKQELFDLFPELKQD</sequence>
<dbReference type="GO" id="GO:0046872">
    <property type="term" value="F:metal ion binding"/>
    <property type="evidence" value="ECO:0007669"/>
    <property type="project" value="TreeGrafter"/>
</dbReference>
<dbReference type="SUPFAM" id="SSF55931">
    <property type="entry name" value="Glutamine synthetase/guanido kinase"/>
    <property type="match status" value="1"/>
</dbReference>
<evidence type="ECO:0000256" key="1">
    <source>
        <dbReference type="ARBA" id="ARBA00005006"/>
    </source>
</evidence>
<evidence type="ECO:0000313" key="11">
    <source>
        <dbReference type="EMBL" id="RDL01101.1"/>
    </source>
</evidence>
<evidence type="ECO:0000256" key="4">
    <source>
        <dbReference type="ARBA" id="ARBA00022684"/>
    </source>
</evidence>
<protein>
    <recommendedName>
        <fullName evidence="2 9">Glutamate--cysteine ligase</fullName>
        <ecNumber evidence="2 9">6.3.2.2</ecNumber>
    </recommendedName>
</protein>
<dbReference type="InterPro" id="IPR014746">
    <property type="entry name" value="Gln_synth/guanido_kin_cat_dom"/>
</dbReference>
<dbReference type="GO" id="GO:0005524">
    <property type="term" value="F:ATP binding"/>
    <property type="evidence" value="ECO:0007669"/>
    <property type="project" value="UniProtKB-KW"/>
</dbReference>
<comment type="catalytic activity">
    <reaction evidence="7 9">
        <text>L-cysteine + L-glutamate + ATP = gamma-L-glutamyl-L-cysteine + ADP + phosphate + H(+)</text>
        <dbReference type="Rhea" id="RHEA:13285"/>
        <dbReference type="ChEBI" id="CHEBI:15378"/>
        <dbReference type="ChEBI" id="CHEBI:29985"/>
        <dbReference type="ChEBI" id="CHEBI:30616"/>
        <dbReference type="ChEBI" id="CHEBI:35235"/>
        <dbReference type="ChEBI" id="CHEBI:43474"/>
        <dbReference type="ChEBI" id="CHEBI:58173"/>
        <dbReference type="ChEBI" id="CHEBI:456216"/>
        <dbReference type="EC" id="6.3.2.2"/>
    </reaction>
</comment>
<dbReference type="KEGG" id="wso:WSWS_01508"/>
<evidence type="ECO:0000256" key="3">
    <source>
        <dbReference type="ARBA" id="ARBA00022598"/>
    </source>
</evidence>
<evidence type="ECO:0000256" key="7">
    <source>
        <dbReference type="ARBA" id="ARBA00048819"/>
    </source>
</evidence>
<organism evidence="11 12">
    <name type="scientific">Weissella soli</name>
    <dbReference type="NCBI Taxonomy" id="155866"/>
    <lineage>
        <taxon>Bacteria</taxon>
        <taxon>Bacillati</taxon>
        <taxon>Bacillota</taxon>
        <taxon>Bacilli</taxon>
        <taxon>Lactobacillales</taxon>
        <taxon>Lactobacillaceae</taxon>
        <taxon>Weissella</taxon>
    </lineage>
</organism>
<dbReference type="GO" id="GO:0005829">
    <property type="term" value="C:cytosol"/>
    <property type="evidence" value="ECO:0007669"/>
    <property type="project" value="TreeGrafter"/>
</dbReference>
<evidence type="ECO:0000256" key="2">
    <source>
        <dbReference type="ARBA" id="ARBA00012220"/>
    </source>
</evidence>
<name>A0A288QZ18_9LACO</name>
<dbReference type="InterPro" id="IPR006334">
    <property type="entry name" value="Glut_cys_ligase"/>
</dbReference>
<keyword evidence="3 8" id="KW-0436">Ligase</keyword>
<comment type="similarity">
    <text evidence="8">Belongs to the glutamate--cysteine ligase type 1 family.</text>
</comment>
<comment type="pathway">
    <text evidence="1 9">Sulfur metabolism; glutathione biosynthesis; glutathione from L-cysteine and L-glutamate: step 1/2.</text>
</comment>
<dbReference type="RefSeq" id="WP_070230669.1">
    <property type="nucleotide sequence ID" value="NZ_BJYO01000007.1"/>
</dbReference>
<feature type="domain" description="Glutamate--cysteine ligase" evidence="10">
    <location>
        <begin position="11"/>
        <end position="242"/>
    </location>
</feature>
<dbReference type="AlphaFoldDB" id="A0A288QZ18"/>
<evidence type="ECO:0000256" key="9">
    <source>
        <dbReference type="RuleBase" id="RU004391"/>
    </source>
</evidence>
<dbReference type="UniPathway" id="UPA00142">
    <property type="reaction ID" value="UER00209"/>
</dbReference>
<dbReference type="Gene3D" id="3.30.590.20">
    <property type="match status" value="1"/>
</dbReference>
<keyword evidence="6" id="KW-0067">ATP-binding</keyword>
<comment type="caution">
    <text evidence="11">The sequence shown here is derived from an EMBL/GenBank/DDBJ whole genome shotgun (WGS) entry which is preliminary data.</text>
</comment>
<reference evidence="11 12" key="1">
    <citation type="submission" date="2018-07" db="EMBL/GenBank/DDBJ databases">
        <title>Genomic Encyclopedia of Type Strains, Phase III (KMG-III): the genomes of soil and plant-associated and newly described type strains.</title>
        <authorList>
            <person name="Whitman W."/>
        </authorList>
    </citation>
    <scope>NUCLEOTIDE SEQUENCE [LARGE SCALE GENOMIC DNA]</scope>
    <source>
        <strain evidence="11 12">CECT 7031</strain>
    </source>
</reference>
<dbReference type="PANTHER" id="PTHR38761:SF1">
    <property type="entry name" value="GLUTAMATE--CYSTEINE LIGASE"/>
    <property type="match status" value="1"/>
</dbReference>
<dbReference type="PANTHER" id="PTHR38761">
    <property type="entry name" value="GLUTAMATE--CYSTEINE LIGASE"/>
    <property type="match status" value="1"/>
</dbReference>
<evidence type="ECO:0000256" key="6">
    <source>
        <dbReference type="ARBA" id="ARBA00022840"/>
    </source>
</evidence>
<dbReference type="GeneID" id="94546692"/>
<keyword evidence="5" id="KW-0547">Nucleotide-binding</keyword>
<dbReference type="EC" id="6.3.2.2" evidence="2 9"/>
<dbReference type="GO" id="GO:0004357">
    <property type="term" value="F:glutamate-cysteine ligase activity"/>
    <property type="evidence" value="ECO:0007669"/>
    <property type="project" value="UniProtKB-EC"/>
</dbReference>
<evidence type="ECO:0000256" key="8">
    <source>
        <dbReference type="RuleBase" id="RU003544"/>
    </source>
</evidence>
<keyword evidence="4 8" id="KW-0317">Glutathione biosynthesis</keyword>
<accession>A0A288QZ18</accession>
<gene>
    <name evidence="11" type="ORF">DFP99_1572</name>
</gene>
<evidence type="ECO:0000313" key="12">
    <source>
        <dbReference type="Proteomes" id="UP000254912"/>
    </source>
</evidence>
<feature type="domain" description="Glutamate--cysteine ligase" evidence="10">
    <location>
        <begin position="260"/>
        <end position="327"/>
    </location>
</feature>
<dbReference type="GO" id="GO:0006750">
    <property type="term" value="P:glutathione biosynthetic process"/>
    <property type="evidence" value="ECO:0007669"/>
    <property type="project" value="UniProtKB-UniPathway"/>
</dbReference>
<proteinExistence type="inferred from homology"/>
<dbReference type="InterPro" id="IPR007370">
    <property type="entry name" value="Glu_cys_ligase"/>
</dbReference>
<dbReference type="EMBL" id="QRAS01000005">
    <property type="protein sequence ID" value="RDL01101.1"/>
    <property type="molecule type" value="Genomic_DNA"/>
</dbReference>
<keyword evidence="12" id="KW-1185">Reference proteome</keyword>
<evidence type="ECO:0000259" key="10">
    <source>
        <dbReference type="Pfam" id="PF04262"/>
    </source>
</evidence>
<dbReference type="Pfam" id="PF04262">
    <property type="entry name" value="Glu_cys_ligase"/>
    <property type="match status" value="2"/>
</dbReference>
<evidence type="ECO:0000256" key="5">
    <source>
        <dbReference type="ARBA" id="ARBA00022741"/>
    </source>
</evidence>